<dbReference type="InterPro" id="IPR016032">
    <property type="entry name" value="Sig_transdc_resp-reg_C-effctor"/>
</dbReference>
<dbReference type="PANTHER" id="PTHR46630">
    <property type="entry name" value="TETRATRICOPEPTIDE REPEAT PROTEIN 29"/>
    <property type="match status" value="1"/>
</dbReference>
<keyword evidence="2" id="KW-0963">Cytoplasm</keyword>
<sequence length="505" mass="58304">MELIEKSKKNTGSDYREAMSFAFQAKELAYQLNDSKLKLETELNLGKFFFYLGLYSESLENTIEVIKIAEVNQDDLGFAKGYFQFGSLRLVMEDYAQAREYIELARKYFLKYYGAEDAIDRLSRLTMHNNLGVIYAGLSDYQKAEEELRKGIALLDDSSEFKTITIQLFNNLGDIYRKSDRIEEAISYYFVAKSKLEDDSNLLFDAMLDHSLAISYVEKGSYNQAIEVFHQGLSKAKAVKGYSHIHHISKSLSSFHDQIGNKDSAFVYLSQSKMYEDSLNLKNTAENLLKEELLSEFRAEKNQIQRLYEKNKNLLITSILGLLLVSIVLYVRAIFVRKNLEKAELEREKISQVAEKTLEETVILKRKVENTQKELTFASMQAIQKDEMLKSLTKNLSKNDILKEDLDKILNGLKTGQMGNTLSDFEIRFSGVYIGFFEKLIEEYPILTHNDRRLSAFLKLQLTTKEISAITGQSIRAIEMGRTRLRKKLNLTNSEINLYDFFVDY</sequence>
<dbReference type="InterPro" id="IPR051476">
    <property type="entry name" value="Bac_ResReg_Asp_Phosphatase"/>
</dbReference>
<organism evidence="9 10">
    <name type="scientific">Belliella aquatica</name>
    <dbReference type="NCBI Taxonomy" id="1323734"/>
    <lineage>
        <taxon>Bacteria</taxon>
        <taxon>Pseudomonadati</taxon>
        <taxon>Bacteroidota</taxon>
        <taxon>Cytophagia</taxon>
        <taxon>Cytophagales</taxon>
        <taxon>Cyclobacteriaceae</taxon>
        <taxon>Belliella</taxon>
    </lineage>
</organism>
<name>A0ABQ1MBW1_9BACT</name>
<accession>A0ABQ1MBW1</accession>
<keyword evidence="8" id="KW-0812">Transmembrane</keyword>
<dbReference type="Proteomes" id="UP000635885">
    <property type="component" value="Unassembled WGS sequence"/>
</dbReference>
<feature type="transmembrane region" description="Helical" evidence="8">
    <location>
        <begin position="314"/>
        <end position="335"/>
    </location>
</feature>
<keyword evidence="10" id="KW-1185">Reference proteome</keyword>
<keyword evidence="7" id="KW-0175">Coiled coil</keyword>
<feature type="repeat" description="TPR" evidence="6">
    <location>
        <begin position="125"/>
        <end position="158"/>
    </location>
</feature>
<dbReference type="PROSITE" id="PS50005">
    <property type="entry name" value="TPR"/>
    <property type="match status" value="1"/>
</dbReference>
<evidence type="ECO:0000313" key="9">
    <source>
        <dbReference type="EMBL" id="GGC38138.1"/>
    </source>
</evidence>
<dbReference type="SUPFAM" id="SSF46894">
    <property type="entry name" value="C-terminal effector domain of the bipartite response regulators"/>
    <property type="match status" value="1"/>
</dbReference>
<dbReference type="SUPFAM" id="SSF48452">
    <property type="entry name" value="TPR-like"/>
    <property type="match status" value="2"/>
</dbReference>
<comment type="caution">
    <text evidence="9">The sequence shown here is derived from an EMBL/GenBank/DDBJ whole genome shotgun (WGS) entry which is preliminary data.</text>
</comment>
<evidence type="ECO:0000256" key="2">
    <source>
        <dbReference type="ARBA" id="ARBA00022490"/>
    </source>
</evidence>
<dbReference type="InterPro" id="IPR011990">
    <property type="entry name" value="TPR-like_helical_dom_sf"/>
</dbReference>
<evidence type="ECO:0000256" key="1">
    <source>
        <dbReference type="ARBA" id="ARBA00004496"/>
    </source>
</evidence>
<evidence type="ECO:0000256" key="7">
    <source>
        <dbReference type="SAM" id="Coils"/>
    </source>
</evidence>
<evidence type="ECO:0000256" key="3">
    <source>
        <dbReference type="ARBA" id="ARBA00022737"/>
    </source>
</evidence>
<feature type="coiled-coil region" evidence="7">
    <location>
        <begin position="340"/>
        <end position="374"/>
    </location>
</feature>
<dbReference type="SMART" id="SM00028">
    <property type="entry name" value="TPR"/>
    <property type="match status" value="5"/>
</dbReference>
<dbReference type="PANTHER" id="PTHR46630:SF1">
    <property type="entry name" value="TETRATRICOPEPTIDE REPEAT PROTEIN 29"/>
    <property type="match status" value="1"/>
</dbReference>
<keyword evidence="8" id="KW-1133">Transmembrane helix</keyword>
<evidence type="ECO:0008006" key="11">
    <source>
        <dbReference type="Google" id="ProtNLM"/>
    </source>
</evidence>
<comment type="similarity">
    <text evidence="5">Belongs to the Rap family.</text>
</comment>
<evidence type="ECO:0000313" key="10">
    <source>
        <dbReference type="Proteomes" id="UP000635885"/>
    </source>
</evidence>
<protein>
    <recommendedName>
        <fullName evidence="11">Tetratricopeptide repeat-containing protein</fullName>
    </recommendedName>
</protein>
<dbReference type="InterPro" id="IPR019734">
    <property type="entry name" value="TPR_rpt"/>
</dbReference>
<evidence type="ECO:0000256" key="8">
    <source>
        <dbReference type="SAM" id="Phobius"/>
    </source>
</evidence>
<keyword evidence="8" id="KW-0472">Membrane</keyword>
<reference evidence="10" key="1">
    <citation type="journal article" date="2019" name="Int. J. Syst. Evol. Microbiol.">
        <title>The Global Catalogue of Microorganisms (GCM) 10K type strain sequencing project: providing services to taxonomists for standard genome sequencing and annotation.</title>
        <authorList>
            <consortium name="The Broad Institute Genomics Platform"/>
            <consortium name="The Broad Institute Genome Sequencing Center for Infectious Disease"/>
            <person name="Wu L."/>
            <person name="Ma J."/>
        </authorList>
    </citation>
    <scope>NUCLEOTIDE SEQUENCE [LARGE SCALE GENOMIC DNA]</scope>
    <source>
        <strain evidence="10">CGMCC 1.12479</strain>
    </source>
</reference>
<evidence type="ECO:0000256" key="6">
    <source>
        <dbReference type="PROSITE-ProRule" id="PRU00339"/>
    </source>
</evidence>
<proteinExistence type="inferred from homology"/>
<gene>
    <name evidence="9" type="ORF">GCM10010993_16300</name>
</gene>
<evidence type="ECO:0000256" key="4">
    <source>
        <dbReference type="ARBA" id="ARBA00022803"/>
    </source>
</evidence>
<comment type="subcellular location">
    <subcellularLocation>
        <location evidence="1">Cytoplasm</location>
    </subcellularLocation>
</comment>
<dbReference type="EMBL" id="BMFD01000004">
    <property type="protein sequence ID" value="GGC38138.1"/>
    <property type="molecule type" value="Genomic_DNA"/>
</dbReference>
<keyword evidence="3" id="KW-0677">Repeat</keyword>
<dbReference type="Pfam" id="PF13424">
    <property type="entry name" value="TPR_12"/>
    <property type="match status" value="1"/>
</dbReference>
<keyword evidence="4 6" id="KW-0802">TPR repeat</keyword>
<dbReference type="RefSeq" id="WP_229744274.1">
    <property type="nucleotide sequence ID" value="NZ_BMFD01000004.1"/>
</dbReference>
<dbReference type="Gene3D" id="1.25.40.10">
    <property type="entry name" value="Tetratricopeptide repeat domain"/>
    <property type="match status" value="2"/>
</dbReference>
<evidence type="ECO:0000256" key="5">
    <source>
        <dbReference type="ARBA" id="ARBA00038253"/>
    </source>
</evidence>